<evidence type="ECO:0000313" key="6">
    <source>
        <dbReference type="EnsemblProtists" id="EOD10017"/>
    </source>
</evidence>
<proteinExistence type="predicted"/>
<keyword evidence="7" id="KW-1185">Reference proteome</keyword>
<feature type="region of interest" description="Disordered" evidence="5">
    <location>
        <begin position="572"/>
        <end position="610"/>
    </location>
</feature>
<dbReference type="SUPFAM" id="SSF48403">
    <property type="entry name" value="Ankyrin repeat"/>
    <property type="match status" value="1"/>
</dbReference>
<reference evidence="7" key="1">
    <citation type="journal article" date="2013" name="Nature">
        <title>Pan genome of the phytoplankton Emiliania underpins its global distribution.</title>
        <authorList>
            <person name="Read B.A."/>
            <person name="Kegel J."/>
            <person name="Klute M.J."/>
            <person name="Kuo A."/>
            <person name="Lefebvre S.C."/>
            <person name="Maumus F."/>
            <person name="Mayer C."/>
            <person name="Miller J."/>
            <person name="Monier A."/>
            <person name="Salamov A."/>
            <person name="Young J."/>
            <person name="Aguilar M."/>
            <person name="Claverie J.M."/>
            <person name="Frickenhaus S."/>
            <person name="Gonzalez K."/>
            <person name="Herman E.K."/>
            <person name="Lin Y.C."/>
            <person name="Napier J."/>
            <person name="Ogata H."/>
            <person name="Sarno A.F."/>
            <person name="Shmutz J."/>
            <person name="Schroeder D."/>
            <person name="de Vargas C."/>
            <person name="Verret F."/>
            <person name="von Dassow P."/>
            <person name="Valentin K."/>
            <person name="Van de Peer Y."/>
            <person name="Wheeler G."/>
            <person name="Dacks J.B."/>
            <person name="Delwiche C.F."/>
            <person name="Dyhrman S.T."/>
            <person name="Glockner G."/>
            <person name="John U."/>
            <person name="Richards T."/>
            <person name="Worden A.Z."/>
            <person name="Zhang X."/>
            <person name="Grigoriev I.V."/>
            <person name="Allen A.E."/>
            <person name="Bidle K."/>
            <person name="Borodovsky M."/>
            <person name="Bowler C."/>
            <person name="Brownlee C."/>
            <person name="Cock J.M."/>
            <person name="Elias M."/>
            <person name="Gladyshev V.N."/>
            <person name="Groth M."/>
            <person name="Guda C."/>
            <person name="Hadaegh A."/>
            <person name="Iglesias-Rodriguez M.D."/>
            <person name="Jenkins J."/>
            <person name="Jones B.M."/>
            <person name="Lawson T."/>
            <person name="Leese F."/>
            <person name="Lindquist E."/>
            <person name="Lobanov A."/>
            <person name="Lomsadze A."/>
            <person name="Malik S.B."/>
            <person name="Marsh M.E."/>
            <person name="Mackinder L."/>
            <person name="Mock T."/>
            <person name="Mueller-Roeber B."/>
            <person name="Pagarete A."/>
            <person name="Parker M."/>
            <person name="Probert I."/>
            <person name="Quesneville H."/>
            <person name="Raines C."/>
            <person name="Rensing S.A."/>
            <person name="Riano-Pachon D.M."/>
            <person name="Richier S."/>
            <person name="Rokitta S."/>
            <person name="Shiraiwa Y."/>
            <person name="Soanes D.M."/>
            <person name="van der Giezen M."/>
            <person name="Wahlund T.M."/>
            <person name="Williams B."/>
            <person name="Wilson W."/>
            <person name="Wolfe G."/>
            <person name="Wurch L.L."/>
        </authorList>
    </citation>
    <scope>NUCLEOTIDE SEQUENCE</scope>
</reference>
<dbReference type="HOGENOM" id="CLU_447941_0_0_1"/>
<evidence type="ECO:0000256" key="3">
    <source>
        <dbReference type="PROSITE-ProRule" id="PRU00023"/>
    </source>
</evidence>
<dbReference type="PANTHER" id="PTHR24171:SF9">
    <property type="entry name" value="ANKYRIN REPEAT DOMAIN-CONTAINING PROTEIN 39"/>
    <property type="match status" value="1"/>
</dbReference>
<dbReference type="InterPro" id="IPR036770">
    <property type="entry name" value="Ankyrin_rpt-contain_sf"/>
</dbReference>
<dbReference type="eggNOG" id="KOG4177">
    <property type="taxonomic scope" value="Eukaryota"/>
</dbReference>
<keyword evidence="1" id="KW-0677">Repeat</keyword>
<keyword evidence="4" id="KW-0175">Coiled coil</keyword>
<dbReference type="Pfam" id="PF00023">
    <property type="entry name" value="Ank"/>
    <property type="match status" value="1"/>
</dbReference>
<dbReference type="PaxDb" id="2903-EOD10017"/>
<dbReference type="PROSITE" id="PS50297">
    <property type="entry name" value="ANK_REP_REGION"/>
    <property type="match status" value="1"/>
</dbReference>
<accession>A0A0D3IFI2</accession>
<dbReference type="InterPro" id="IPR002110">
    <property type="entry name" value="Ankyrin_rpt"/>
</dbReference>
<evidence type="ECO:0000256" key="1">
    <source>
        <dbReference type="ARBA" id="ARBA00022737"/>
    </source>
</evidence>
<dbReference type="GeneID" id="17256137"/>
<dbReference type="Gene3D" id="1.25.40.20">
    <property type="entry name" value="Ankyrin repeat-containing domain"/>
    <property type="match status" value="3"/>
</dbReference>
<dbReference type="PANTHER" id="PTHR24171">
    <property type="entry name" value="ANKYRIN REPEAT DOMAIN-CONTAINING PROTEIN 39-RELATED"/>
    <property type="match status" value="1"/>
</dbReference>
<dbReference type="Pfam" id="PF12796">
    <property type="entry name" value="Ank_2"/>
    <property type="match status" value="1"/>
</dbReference>
<sequence>MFGKRGPAVEETHASLRDHIFNRDIGALEASLASLRWASTAVNHRSSDTTPLLLLAATQDDAPSVSLLLRARASINIADSSGATAAFVAARSNAAAALEVLIRSGCDVNQPRASGATPLYVAAQNDSRAALAMLIAGGAAVDAPKEGGFTPLLIAAMRGHAPCAGADPDRAYDVADRWSALMVAAHLDQRDVLEALCRAGASVLLRDAGGRTAREEGLLQEVRQLGPVQASLQLESDAIAALQPQCARLIGEEETFVGAARLQQQCLLATQTLLPARRASLERRRLEAEITALEAYRAAVAAVRDSPDDVAALPARDGAAATYATAALRLKLEARRTGSLKAAAAKAELEAALPALGGLPSCQGGPPLAAAAHEAGPAPAGEPAPSIPEALGEALPVLRAMLGQAGEEAMATLRRALDRELELLAAVKGPLAVATARCGAALSAGASEALSGDAEAELAMAQQHASVVDQEERLAAGAKVLAEATAAMQRLASLSEQKLSLEDEIDGLRRGEDSTEAVEARRAAAVAQMDALAAEAALARATLSDPALRKGLQAHYPEAACKGDFFLGLWPEEAPAEEGAPPCPADEDDSTDAAAPQETPTVHATVTEGE</sequence>
<feature type="coiled-coil region" evidence="4">
    <location>
        <begin position="484"/>
        <end position="511"/>
    </location>
</feature>
<dbReference type="Proteomes" id="UP000013827">
    <property type="component" value="Unassembled WGS sequence"/>
</dbReference>
<feature type="repeat" description="ANK" evidence="3">
    <location>
        <begin position="114"/>
        <end position="146"/>
    </location>
</feature>
<dbReference type="PROSITE" id="PS50088">
    <property type="entry name" value="ANK_REPEAT"/>
    <property type="match status" value="1"/>
</dbReference>
<dbReference type="AlphaFoldDB" id="A0A0D3IFI2"/>
<keyword evidence="2 3" id="KW-0040">ANK repeat</keyword>
<dbReference type="STRING" id="2903.R1BKN1"/>
<dbReference type="SMART" id="SM00248">
    <property type="entry name" value="ANK"/>
    <property type="match status" value="5"/>
</dbReference>
<dbReference type="KEGG" id="ehx:EMIHUDRAFT_216155"/>
<evidence type="ECO:0000313" key="7">
    <source>
        <dbReference type="Proteomes" id="UP000013827"/>
    </source>
</evidence>
<reference evidence="6" key="2">
    <citation type="submission" date="2024-10" db="UniProtKB">
        <authorList>
            <consortium name="EnsemblProtists"/>
        </authorList>
    </citation>
    <scope>IDENTIFICATION</scope>
</reference>
<evidence type="ECO:0000256" key="4">
    <source>
        <dbReference type="SAM" id="Coils"/>
    </source>
</evidence>
<evidence type="ECO:0000256" key="5">
    <source>
        <dbReference type="SAM" id="MobiDB-lite"/>
    </source>
</evidence>
<organism evidence="6 7">
    <name type="scientific">Emiliania huxleyi (strain CCMP1516)</name>
    <dbReference type="NCBI Taxonomy" id="280463"/>
    <lineage>
        <taxon>Eukaryota</taxon>
        <taxon>Haptista</taxon>
        <taxon>Haptophyta</taxon>
        <taxon>Prymnesiophyceae</taxon>
        <taxon>Isochrysidales</taxon>
        <taxon>Noelaerhabdaceae</taxon>
        <taxon>Emiliania</taxon>
    </lineage>
</organism>
<name>A0A0D3IFI2_EMIH1</name>
<dbReference type="EnsemblProtists" id="EOD10017">
    <property type="protein sequence ID" value="EOD10017"/>
    <property type="gene ID" value="EMIHUDRAFT_216155"/>
</dbReference>
<dbReference type="RefSeq" id="XP_005762446.1">
    <property type="nucleotide sequence ID" value="XM_005762389.1"/>
</dbReference>
<evidence type="ECO:0000256" key="2">
    <source>
        <dbReference type="ARBA" id="ARBA00023043"/>
    </source>
</evidence>
<protein>
    <submittedName>
        <fullName evidence="6">Uncharacterized protein</fullName>
    </submittedName>
</protein>